<name>A0ABV8V1C9_9GAMM</name>
<dbReference type="SUPFAM" id="SSF56935">
    <property type="entry name" value="Porins"/>
    <property type="match status" value="1"/>
</dbReference>
<protein>
    <submittedName>
        <fullName evidence="3">Porin</fullName>
    </submittedName>
</protein>
<evidence type="ECO:0000313" key="3">
    <source>
        <dbReference type="EMBL" id="MFC4361700.1"/>
    </source>
</evidence>
<dbReference type="Pfam" id="PF13609">
    <property type="entry name" value="Porin_4"/>
    <property type="match status" value="1"/>
</dbReference>
<feature type="chain" id="PRO_5046398958" evidence="1">
    <location>
        <begin position="21"/>
        <end position="413"/>
    </location>
</feature>
<keyword evidence="1" id="KW-0732">Signal</keyword>
<dbReference type="InterPro" id="IPR033900">
    <property type="entry name" value="Gram_neg_porin_domain"/>
</dbReference>
<dbReference type="InterPro" id="IPR023614">
    <property type="entry name" value="Porin_dom_sf"/>
</dbReference>
<evidence type="ECO:0000256" key="1">
    <source>
        <dbReference type="SAM" id="SignalP"/>
    </source>
</evidence>
<accession>A0ABV8V1C9</accession>
<dbReference type="EMBL" id="JBHSCX010000003">
    <property type="protein sequence ID" value="MFC4361700.1"/>
    <property type="molecule type" value="Genomic_DNA"/>
</dbReference>
<reference evidence="4" key="1">
    <citation type="journal article" date="2019" name="Int. J. Syst. Evol. Microbiol.">
        <title>The Global Catalogue of Microorganisms (GCM) 10K type strain sequencing project: providing services to taxonomists for standard genome sequencing and annotation.</title>
        <authorList>
            <consortium name="The Broad Institute Genomics Platform"/>
            <consortium name="The Broad Institute Genome Sequencing Center for Infectious Disease"/>
            <person name="Wu L."/>
            <person name="Ma J."/>
        </authorList>
    </citation>
    <scope>NUCLEOTIDE SEQUENCE [LARGE SCALE GENOMIC DNA]</scope>
    <source>
        <strain evidence="4">CECT 8570</strain>
    </source>
</reference>
<gene>
    <name evidence="3" type="ORF">ACFOX3_05255</name>
</gene>
<dbReference type="Proteomes" id="UP001595840">
    <property type="component" value="Unassembled WGS sequence"/>
</dbReference>
<organism evidence="3 4">
    <name type="scientific">Simiduia curdlanivorans</name>
    <dbReference type="NCBI Taxonomy" id="1492769"/>
    <lineage>
        <taxon>Bacteria</taxon>
        <taxon>Pseudomonadati</taxon>
        <taxon>Pseudomonadota</taxon>
        <taxon>Gammaproteobacteria</taxon>
        <taxon>Cellvibrionales</taxon>
        <taxon>Cellvibrionaceae</taxon>
        <taxon>Simiduia</taxon>
    </lineage>
</organism>
<sequence>MSFKALALLTLSCAVGVVVADDQPNIELSGFGTLTAISSSSDIYGFRPDLSYDGGSTQGELEFRSASLLGGQMDYKATHALSFTAQGMLRDRAENAFNEIVSQFFVKYSANPGLHVRAGRLPLDLFALTEYRDITYAYPWALAPTEVYGVVPNRYLDGLDVSYIKPLNDSAITVKLFAGLSETIVASPGSVDVTKLKDIVGLSVDWSTLDWYLKLRHTQGVFENNSENVQAFLAQLETIPAAIWPKGSDFIEAYSFENKRIHYTSASAQYALNRWLLSGEYALIKSDAAAVERIEGGYASLTYRIDDWAAYLLLGYTDSNTYSYDETITVPPEFFPNYDEFVDALTAAMHAFSPNQNSVSIGARYDVTDSVALKLQWTKTDIDERGGVLWSRTTGEYSADKVDTVIFSLSFIF</sequence>
<dbReference type="RefSeq" id="WP_290259357.1">
    <property type="nucleotide sequence ID" value="NZ_JAUFQG010000004.1"/>
</dbReference>
<keyword evidence="4" id="KW-1185">Reference proteome</keyword>
<feature type="domain" description="Porin" evidence="2">
    <location>
        <begin position="17"/>
        <end position="381"/>
    </location>
</feature>
<comment type="caution">
    <text evidence="3">The sequence shown here is derived from an EMBL/GenBank/DDBJ whole genome shotgun (WGS) entry which is preliminary data.</text>
</comment>
<dbReference type="Gene3D" id="2.40.160.10">
    <property type="entry name" value="Porin"/>
    <property type="match status" value="1"/>
</dbReference>
<evidence type="ECO:0000313" key="4">
    <source>
        <dbReference type="Proteomes" id="UP001595840"/>
    </source>
</evidence>
<proteinExistence type="predicted"/>
<evidence type="ECO:0000259" key="2">
    <source>
        <dbReference type="Pfam" id="PF13609"/>
    </source>
</evidence>
<feature type="signal peptide" evidence="1">
    <location>
        <begin position="1"/>
        <end position="20"/>
    </location>
</feature>